<keyword evidence="2" id="KW-1185">Reference proteome</keyword>
<accession>A0A7X8TSA0</accession>
<name>A0A7X8TSA0_9VIBR</name>
<dbReference type="InterPro" id="IPR010994">
    <property type="entry name" value="RuvA_2-like"/>
</dbReference>
<dbReference type="InterPro" id="IPR051675">
    <property type="entry name" value="Endo/Exo/Phosphatase_dom_1"/>
</dbReference>
<dbReference type="GO" id="GO:0003677">
    <property type="term" value="F:DNA binding"/>
    <property type="evidence" value="ECO:0007669"/>
    <property type="project" value="UniProtKB-KW"/>
</dbReference>
<organism evidence="1 2">
    <name type="scientific">Vibrio agarilyticus</name>
    <dbReference type="NCBI Taxonomy" id="2726741"/>
    <lineage>
        <taxon>Bacteria</taxon>
        <taxon>Pseudomonadati</taxon>
        <taxon>Pseudomonadota</taxon>
        <taxon>Gammaproteobacteria</taxon>
        <taxon>Vibrionales</taxon>
        <taxon>Vibrionaceae</taxon>
        <taxon>Vibrio</taxon>
    </lineage>
</organism>
<sequence>MPYALADEQIAAKGDPFEGIEITVNINQASAQEIADLLVGIGIKKAEDIVSYRQEHGHFDSLESLDQVKGIGPSTLAKNKTRILFK</sequence>
<evidence type="ECO:0000313" key="1">
    <source>
        <dbReference type="EMBL" id="NLS13878.1"/>
    </source>
</evidence>
<dbReference type="NCBIfam" id="TIGR00426">
    <property type="entry name" value="competence protein ComEA helix-hairpin-helix repeat region"/>
    <property type="match status" value="1"/>
</dbReference>
<dbReference type="InterPro" id="IPR004509">
    <property type="entry name" value="Competence_ComEA_HhH"/>
</dbReference>
<dbReference type="Pfam" id="PF12836">
    <property type="entry name" value="HHH_3"/>
    <property type="match status" value="1"/>
</dbReference>
<dbReference type="Proteomes" id="UP000535589">
    <property type="component" value="Unassembled WGS sequence"/>
</dbReference>
<dbReference type="AlphaFoldDB" id="A0A7X8TSA0"/>
<dbReference type="Gene3D" id="1.10.150.280">
    <property type="entry name" value="AF1531-like domain"/>
    <property type="match status" value="1"/>
</dbReference>
<dbReference type="EMBL" id="JABAIK010000013">
    <property type="protein sequence ID" value="NLS13878.1"/>
    <property type="molecule type" value="Genomic_DNA"/>
</dbReference>
<comment type="caution">
    <text evidence="1">The sequence shown here is derived from an EMBL/GenBank/DDBJ whole genome shotgun (WGS) entry which is preliminary data.</text>
</comment>
<dbReference type="GO" id="GO:0015628">
    <property type="term" value="P:protein secretion by the type II secretion system"/>
    <property type="evidence" value="ECO:0007669"/>
    <property type="project" value="TreeGrafter"/>
</dbReference>
<protein>
    <submittedName>
        <fullName evidence="1">ComEA family DNA-binding protein</fullName>
    </submittedName>
</protein>
<dbReference type="PANTHER" id="PTHR21180:SF32">
    <property type="entry name" value="ENDONUCLEASE_EXONUCLEASE_PHOSPHATASE FAMILY DOMAIN-CONTAINING PROTEIN 1"/>
    <property type="match status" value="1"/>
</dbReference>
<reference evidence="1 2" key="1">
    <citation type="submission" date="2020-04" db="EMBL/GenBank/DDBJ databases">
        <title>Vibrio sp. SM6, a novel species isolated from seawater.</title>
        <authorList>
            <person name="Wang X."/>
        </authorList>
    </citation>
    <scope>NUCLEOTIDE SEQUENCE [LARGE SCALE GENOMIC DNA]</scope>
    <source>
        <strain evidence="1 2">SM6</strain>
    </source>
</reference>
<dbReference type="GO" id="GO:0015627">
    <property type="term" value="C:type II protein secretion system complex"/>
    <property type="evidence" value="ECO:0007669"/>
    <property type="project" value="TreeGrafter"/>
</dbReference>
<gene>
    <name evidence="1" type="ORF">HGP28_13365</name>
</gene>
<evidence type="ECO:0000313" key="2">
    <source>
        <dbReference type="Proteomes" id="UP000535589"/>
    </source>
</evidence>
<keyword evidence="1" id="KW-0238">DNA-binding</keyword>
<dbReference type="PANTHER" id="PTHR21180">
    <property type="entry name" value="ENDONUCLEASE/EXONUCLEASE/PHOSPHATASE FAMILY DOMAIN-CONTAINING PROTEIN 1"/>
    <property type="match status" value="1"/>
</dbReference>
<dbReference type="SUPFAM" id="SSF47781">
    <property type="entry name" value="RuvA domain 2-like"/>
    <property type="match status" value="1"/>
</dbReference>
<proteinExistence type="predicted"/>